<evidence type="ECO:0000256" key="3">
    <source>
        <dbReference type="ARBA" id="ARBA00022490"/>
    </source>
</evidence>
<reference evidence="5 6" key="1">
    <citation type="submission" date="2018-03" db="EMBL/GenBank/DDBJ databases">
        <title>Actinopolyspora mortivallis from Sahara, screening for active biomolecules.</title>
        <authorList>
            <person name="Selama O."/>
            <person name="Wellington E.M.H."/>
            <person name="Hacene H."/>
        </authorList>
    </citation>
    <scope>NUCLEOTIDE SEQUENCE [LARGE SCALE GENOMIC DNA]</scope>
    <source>
        <strain evidence="5 6">M5A</strain>
    </source>
</reference>
<dbReference type="AlphaFoldDB" id="A0A2T0GTT3"/>
<protein>
    <submittedName>
        <fullName evidence="5">ESX secretion-associated protein EspG</fullName>
    </submittedName>
</protein>
<accession>A0A2T0GTT3</accession>
<dbReference type="InterPro" id="IPR025734">
    <property type="entry name" value="EspG"/>
</dbReference>
<dbReference type="Pfam" id="PF14011">
    <property type="entry name" value="ESX-1_EspG"/>
    <property type="match status" value="1"/>
</dbReference>
<comment type="caution">
    <text evidence="5">The sequence shown here is derived from an EMBL/GenBank/DDBJ whole genome shotgun (WGS) entry which is preliminary data.</text>
</comment>
<comment type="subcellular location">
    <subcellularLocation>
        <location evidence="1">Cytoplasm</location>
    </subcellularLocation>
</comment>
<gene>
    <name evidence="5" type="ORF">CEP50_15510</name>
</gene>
<dbReference type="STRING" id="1050202.GCA_000384035_02905"/>
<name>A0A2T0GTT3_ACTMO</name>
<organism evidence="5 6">
    <name type="scientific">Actinopolyspora mortivallis</name>
    <dbReference type="NCBI Taxonomy" id="33906"/>
    <lineage>
        <taxon>Bacteria</taxon>
        <taxon>Bacillati</taxon>
        <taxon>Actinomycetota</taxon>
        <taxon>Actinomycetes</taxon>
        <taxon>Actinopolysporales</taxon>
        <taxon>Actinopolysporaceae</taxon>
        <taxon>Actinopolyspora</taxon>
    </lineage>
</organism>
<dbReference type="InParanoid" id="A0A2T0GTT3"/>
<keyword evidence="3" id="KW-0963">Cytoplasm</keyword>
<evidence type="ECO:0000256" key="4">
    <source>
        <dbReference type="ARBA" id="ARBA00023186"/>
    </source>
</evidence>
<sequence>MSVPLDAATTGEPVELSLLEFDVLVEHLGLGAVPLVLRTPSPGRTHTERRELVEGVWRSVEERKLGANGELDEELGRVLRLLDSPRREVDGRCWLGRSVRVLVAGTGCSESDEAVLVVKEEDRVRVRPAATTGMPREALTVLPDLPAGEGRSVTLPSEALDAAAEEAADDPMALRDALYRRGVRAEDAEMLTGMLDGVNHRGQFGVAVRGRSGRRRGDHVVGFFDSAGGRYAQLRTPAPSGEPWSTITPVGHRGLLARVEELLLTTAERALAGH</sequence>
<proteinExistence type="inferred from homology"/>
<keyword evidence="4" id="KW-0143">Chaperone</keyword>
<evidence type="ECO:0000313" key="6">
    <source>
        <dbReference type="Proteomes" id="UP000239352"/>
    </source>
</evidence>
<evidence type="ECO:0000256" key="2">
    <source>
        <dbReference type="ARBA" id="ARBA00006411"/>
    </source>
</evidence>
<keyword evidence="6" id="KW-1185">Reference proteome</keyword>
<dbReference type="EMBL" id="PVSR01000032">
    <property type="protein sequence ID" value="PRW62443.1"/>
    <property type="molecule type" value="Genomic_DNA"/>
</dbReference>
<evidence type="ECO:0000313" key="5">
    <source>
        <dbReference type="EMBL" id="PRW62443.1"/>
    </source>
</evidence>
<evidence type="ECO:0000256" key="1">
    <source>
        <dbReference type="ARBA" id="ARBA00004496"/>
    </source>
</evidence>
<dbReference type="Proteomes" id="UP000239352">
    <property type="component" value="Unassembled WGS sequence"/>
</dbReference>
<comment type="similarity">
    <text evidence="2">Belongs to the EspG family.</text>
</comment>